<feature type="region of interest" description="Disordered" evidence="1">
    <location>
        <begin position="29"/>
        <end position="117"/>
    </location>
</feature>
<feature type="compositionally biased region" description="Acidic residues" evidence="1">
    <location>
        <begin position="108"/>
        <end position="117"/>
    </location>
</feature>
<gene>
    <name evidence="2" type="ORF">SDC9_120136</name>
</gene>
<dbReference type="AlphaFoldDB" id="A0A645C5X8"/>
<name>A0A645C5X8_9ZZZZ</name>
<evidence type="ECO:0000256" key="1">
    <source>
        <dbReference type="SAM" id="MobiDB-lite"/>
    </source>
</evidence>
<evidence type="ECO:0000313" key="2">
    <source>
        <dbReference type="EMBL" id="MPM73160.1"/>
    </source>
</evidence>
<comment type="caution">
    <text evidence="2">The sequence shown here is derived from an EMBL/GenBank/DDBJ whole genome shotgun (WGS) entry which is preliminary data.</text>
</comment>
<reference evidence="2" key="1">
    <citation type="submission" date="2019-08" db="EMBL/GenBank/DDBJ databases">
        <authorList>
            <person name="Kucharzyk K."/>
            <person name="Murdoch R.W."/>
            <person name="Higgins S."/>
            <person name="Loffler F."/>
        </authorList>
    </citation>
    <scope>NUCLEOTIDE SEQUENCE</scope>
</reference>
<protein>
    <submittedName>
        <fullName evidence="2">Uncharacterized protein</fullName>
    </submittedName>
</protein>
<dbReference type="EMBL" id="VSSQ01025186">
    <property type="protein sequence ID" value="MPM73160.1"/>
    <property type="molecule type" value="Genomic_DNA"/>
</dbReference>
<accession>A0A645C5X8</accession>
<sequence>MKLRTILALAAAAAASAFALKAARDRRAAEEDVTLELSPEHVASYDPETDTVTPAPTAEEEETADPFAMAQSVDFADDGSEEAPQSDAAAAGDEVDPMKLAQSVDFSGDWEDIDCKG</sequence>
<organism evidence="2">
    <name type="scientific">bioreactor metagenome</name>
    <dbReference type="NCBI Taxonomy" id="1076179"/>
    <lineage>
        <taxon>unclassified sequences</taxon>
        <taxon>metagenomes</taxon>
        <taxon>ecological metagenomes</taxon>
    </lineage>
</organism>
<proteinExistence type="predicted"/>